<evidence type="ECO:0000313" key="2">
    <source>
        <dbReference type="EMBL" id="RSL51707.1"/>
    </source>
</evidence>
<dbReference type="AlphaFoldDB" id="A0A428PFA8"/>
<evidence type="ECO:0000256" key="1">
    <source>
        <dbReference type="SAM" id="MobiDB-lite"/>
    </source>
</evidence>
<feature type="compositionally biased region" description="Polar residues" evidence="1">
    <location>
        <begin position="51"/>
        <end position="60"/>
    </location>
</feature>
<name>A0A428PFA8_9HYPO</name>
<reference evidence="2 3" key="1">
    <citation type="submission" date="2017-06" db="EMBL/GenBank/DDBJ databases">
        <title>Comparative genomic analysis of Ambrosia Fusariam Clade fungi.</title>
        <authorList>
            <person name="Stajich J.E."/>
            <person name="Carrillo J."/>
            <person name="Kijimoto T."/>
            <person name="Eskalen A."/>
            <person name="O'Donnell K."/>
            <person name="Kasson M."/>
        </authorList>
    </citation>
    <scope>NUCLEOTIDE SEQUENCE [LARGE SCALE GENOMIC DNA]</scope>
    <source>
        <strain evidence="2 3">NRRL62584</strain>
    </source>
</reference>
<dbReference type="EMBL" id="NKCI01000145">
    <property type="protein sequence ID" value="RSL51707.1"/>
    <property type="molecule type" value="Genomic_DNA"/>
</dbReference>
<dbReference type="OrthoDB" id="10464334at2759"/>
<proteinExistence type="predicted"/>
<feature type="region of interest" description="Disordered" evidence="1">
    <location>
        <begin position="51"/>
        <end position="70"/>
    </location>
</feature>
<keyword evidence="3" id="KW-1185">Reference proteome</keyword>
<feature type="region of interest" description="Disordered" evidence="1">
    <location>
        <begin position="26"/>
        <end position="45"/>
    </location>
</feature>
<organism evidence="2 3">
    <name type="scientific">Fusarium duplospermum</name>
    <dbReference type="NCBI Taxonomy" id="1325734"/>
    <lineage>
        <taxon>Eukaryota</taxon>
        <taxon>Fungi</taxon>
        <taxon>Dikarya</taxon>
        <taxon>Ascomycota</taxon>
        <taxon>Pezizomycotina</taxon>
        <taxon>Sordariomycetes</taxon>
        <taxon>Hypocreomycetidae</taxon>
        <taxon>Hypocreales</taxon>
        <taxon>Nectriaceae</taxon>
        <taxon>Fusarium</taxon>
        <taxon>Fusarium solani species complex</taxon>
    </lineage>
</organism>
<dbReference type="Proteomes" id="UP000288168">
    <property type="component" value="Unassembled WGS sequence"/>
</dbReference>
<gene>
    <name evidence="2" type="ORF">CEP54_011300</name>
</gene>
<feature type="compositionally biased region" description="Polar residues" evidence="1">
    <location>
        <begin position="26"/>
        <end position="36"/>
    </location>
</feature>
<comment type="caution">
    <text evidence="2">The sequence shown here is derived from an EMBL/GenBank/DDBJ whole genome shotgun (WGS) entry which is preliminary data.</text>
</comment>
<evidence type="ECO:0000313" key="3">
    <source>
        <dbReference type="Proteomes" id="UP000288168"/>
    </source>
</evidence>
<accession>A0A428PFA8</accession>
<protein>
    <submittedName>
        <fullName evidence="2">Uncharacterized protein</fullName>
    </submittedName>
</protein>
<sequence length="70" mass="7681">MSMLIYPQKAIIIYRSHEAGDYQLQESQTMPASKLNNPAAERDGTHSIAQPLSGIISSPQGFGHHYNPQG</sequence>